<dbReference type="Gene3D" id="3.40.50.1820">
    <property type="entry name" value="alpha/beta hydrolase"/>
    <property type="match status" value="1"/>
</dbReference>
<keyword evidence="1 4" id="KW-0378">Hydrolase</keyword>
<evidence type="ECO:0000256" key="1">
    <source>
        <dbReference type="ARBA" id="ARBA00022801"/>
    </source>
</evidence>
<keyword evidence="2" id="KW-0732">Signal</keyword>
<dbReference type="SUPFAM" id="SSF53474">
    <property type="entry name" value="alpha/beta-Hydrolases"/>
    <property type="match status" value="1"/>
</dbReference>
<evidence type="ECO:0000313" key="5">
    <source>
        <dbReference type="Proteomes" id="UP000029995"/>
    </source>
</evidence>
<evidence type="ECO:0000313" key="4">
    <source>
        <dbReference type="EMBL" id="KGM33434.1"/>
    </source>
</evidence>
<dbReference type="OrthoDB" id="9812774at2"/>
<accession>A0A0A0D5R3</accession>
<dbReference type="GO" id="GO:0016787">
    <property type="term" value="F:hydrolase activity"/>
    <property type="evidence" value="ECO:0007669"/>
    <property type="project" value="UniProtKB-KW"/>
</dbReference>
<dbReference type="PRINTS" id="PR00111">
    <property type="entry name" value="ABHYDROLASE"/>
</dbReference>
<sequence>MVRRSWIALLSALAVFLCIAAAPGRAQDTPEPLPQRTGLPAGFDQAFSHRFAEANGVRLHYVIGGPADGELVVLLHGWPQTWYTWRRVMPELAAAGFRVAAVDYRGAGESEKPLDGYDKATMAADIRALVRQLDATRVDLVGRDIGVMVAYAYAAQWPDEVARLAMLDVPVPGTHVWDEAIHKPDPQLWHFGLHQQRDIAEMLVAGHEYAYISDFMKKRLAAPIADDDLTVYAQAYAAPGGMRAGFELYRAFPEDERRFREFLKKKLPMPVLALAGERSNGWKEVDMAKEAADDVRGAVAPETGHWLPDENPGFVSRHLIAFLRGSAETGR</sequence>
<feature type="chain" id="PRO_5001961108" evidence="2">
    <location>
        <begin position="27"/>
        <end position="331"/>
    </location>
</feature>
<dbReference type="EMBL" id="JANX01000184">
    <property type="protein sequence ID" value="KGM33434.1"/>
    <property type="molecule type" value="Genomic_DNA"/>
</dbReference>
<feature type="signal peptide" evidence="2">
    <location>
        <begin position="1"/>
        <end position="26"/>
    </location>
</feature>
<dbReference type="AlphaFoldDB" id="A0A0A0D5R3"/>
<evidence type="ECO:0000256" key="2">
    <source>
        <dbReference type="SAM" id="SignalP"/>
    </source>
</evidence>
<protein>
    <submittedName>
        <fullName evidence="4">Alpha/beta hydrolase</fullName>
    </submittedName>
</protein>
<name>A0A0A0D5R3_9PROT</name>
<evidence type="ECO:0000259" key="3">
    <source>
        <dbReference type="Pfam" id="PF00561"/>
    </source>
</evidence>
<gene>
    <name evidence="4" type="ORF">P409_15825</name>
</gene>
<feature type="domain" description="AB hydrolase-1" evidence="3">
    <location>
        <begin position="71"/>
        <end position="311"/>
    </location>
</feature>
<dbReference type="InterPro" id="IPR000073">
    <property type="entry name" value="AB_hydrolase_1"/>
</dbReference>
<comment type="caution">
    <text evidence="4">The sequence shown here is derived from an EMBL/GenBank/DDBJ whole genome shotgun (WGS) entry which is preliminary data.</text>
</comment>
<proteinExistence type="predicted"/>
<dbReference type="PANTHER" id="PTHR43329">
    <property type="entry name" value="EPOXIDE HYDROLASE"/>
    <property type="match status" value="1"/>
</dbReference>
<dbReference type="RefSeq" id="WP_034838949.1">
    <property type="nucleotide sequence ID" value="NZ_JANX01000184.1"/>
</dbReference>
<reference evidence="4 5" key="1">
    <citation type="submission" date="2014-01" db="EMBL/GenBank/DDBJ databases">
        <title>Genome sequence determination for a cystic fibrosis isolate, Inquilinus limosus.</title>
        <authorList>
            <person name="Pino M."/>
            <person name="Di Conza J."/>
            <person name="Gutkind G."/>
        </authorList>
    </citation>
    <scope>NUCLEOTIDE SEQUENCE [LARGE SCALE GENOMIC DNA]</scope>
    <source>
        <strain evidence="4 5">MP06</strain>
    </source>
</reference>
<dbReference type="PRINTS" id="PR00412">
    <property type="entry name" value="EPOXHYDRLASE"/>
</dbReference>
<dbReference type="InterPro" id="IPR000639">
    <property type="entry name" value="Epox_hydrolase-like"/>
</dbReference>
<dbReference type="InterPro" id="IPR029058">
    <property type="entry name" value="AB_hydrolase_fold"/>
</dbReference>
<dbReference type="Proteomes" id="UP000029995">
    <property type="component" value="Unassembled WGS sequence"/>
</dbReference>
<dbReference type="Pfam" id="PF00561">
    <property type="entry name" value="Abhydrolase_1"/>
    <property type="match status" value="1"/>
</dbReference>
<organism evidence="4 5">
    <name type="scientific">Inquilinus limosus MP06</name>
    <dbReference type="NCBI Taxonomy" id="1398085"/>
    <lineage>
        <taxon>Bacteria</taxon>
        <taxon>Pseudomonadati</taxon>
        <taxon>Pseudomonadota</taxon>
        <taxon>Alphaproteobacteria</taxon>
        <taxon>Rhodospirillales</taxon>
        <taxon>Rhodospirillaceae</taxon>
        <taxon>Inquilinus</taxon>
    </lineage>
</organism>